<sequence length="851" mass="94936">MKMNKKATYIAAVLLILAEMGGTIALSNEVMKPDIDVRTKIVLLGVSVGKTTCGGEVTVNVTLSNAGTIIAIGDLIIYVDRNQAYQTAVEVDPLRTITESYSVPVTEGTHTFKVVVSSLGGGDSMSVTRDVLMDSDCDYLSDGEEYEYGTDPFNRDTDGDGVIDSKDTNPVGNYAITLYILRARALDDVDSSLIGHNPADMSLDVTVVLTDNQDDLDKKILATQDPLMNLEDYAIAKATFDVPDYKTVIPITFHLYDRDEGTERTEIDVSPGPENIATIYYNAKTGTWTGDDYPGDESNYFGYGHLSGCGDGSCGITPSSPDKDVTVYSKYESILEKKGINGEILKVYSSTNISEVKVKSGEETITIREPQSVHLVEVLLNNGSTVNITLVNTYKAKVLKTKPIKLPAEPEVPPTREKMATVEVEAASIEEPLKGEIKINQQGGDVINSRSSEIVTYSSQDEHDGEIWFVIVPSDPDGIPFWREVELNKELEKQGSPYRFDPSDGYGIRNGSIPGWRTWNEKDKLNDYDGDGVPNAVEQLIGKDPAKKDILGIELNVSVEWQMSDGDRKNLAYSIRKASDFVYDYTDGYAMITRVTIWDGKRNWEKADIQIHNGSCIVGVWNKDICPYTYPIGGYWTGGHIIMPRSFKSPLKNADKLLNDPLVQACIQSNLRYLNLAGAVACIDLALDNVKIGSADYGRAIAHELGHYVFWLGDEYMDWHERIYYLPDWLGGLWTAMFGGLGYSQTTAGWFYNNRVPPHSIMDMTYEYSELSWPADYERFKANLTKKFGENNWEEHMTYQWNKWQMCGRDTLRKLLNGQIVSSRHFLIKNYIPPKPYTGPYTGVGCFMEVV</sequence>
<comment type="caution">
    <text evidence="1">The sequence shown here is derived from an EMBL/GenBank/DDBJ whole genome shotgun (WGS) entry which is preliminary data.</text>
</comment>
<evidence type="ECO:0008006" key="3">
    <source>
        <dbReference type="Google" id="ProtNLM"/>
    </source>
</evidence>
<accession>A0AAE4SYB5</accession>
<keyword evidence="2" id="KW-1185">Reference proteome</keyword>
<evidence type="ECO:0000313" key="2">
    <source>
        <dbReference type="Proteomes" id="UP001245683"/>
    </source>
</evidence>
<name>A0AAE4SYB5_9EURY</name>
<dbReference type="EMBL" id="JAVDZE010000001">
    <property type="protein sequence ID" value="MDV3103554.1"/>
    <property type="molecule type" value="Genomic_DNA"/>
</dbReference>
<dbReference type="AlphaFoldDB" id="A0AAE4SYB5"/>
<dbReference type="Proteomes" id="UP001245683">
    <property type="component" value="Unassembled WGS sequence"/>
</dbReference>
<evidence type="ECO:0000313" key="1">
    <source>
        <dbReference type="EMBL" id="MDV3103554.1"/>
    </source>
</evidence>
<gene>
    <name evidence="1" type="ORF">RBI02_03205</name>
</gene>
<proteinExistence type="predicted"/>
<dbReference type="RefSeq" id="WP_315340382.1">
    <property type="nucleotide sequence ID" value="NZ_JAVDZE010000001.1"/>
</dbReference>
<protein>
    <recommendedName>
        <fullName evidence="3">CARDB domain-containing protein</fullName>
    </recommendedName>
</protein>
<organism evidence="1 2">
    <name type="scientific">Thermococcus waiotapuensis</name>
    <dbReference type="NCBI Taxonomy" id="90909"/>
    <lineage>
        <taxon>Archaea</taxon>
        <taxon>Methanobacteriati</taxon>
        <taxon>Methanobacteriota</taxon>
        <taxon>Thermococci</taxon>
        <taxon>Thermococcales</taxon>
        <taxon>Thermococcaceae</taxon>
        <taxon>Thermococcus</taxon>
    </lineage>
</organism>
<reference evidence="1 2" key="1">
    <citation type="submission" date="2023-08" db="EMBL/GenBank/DDBJ databases">
        <title>Draft genome sequence of Thermococcus waiotapuensis WT1T, a thermophilic sulphur-dependent archaeon from order Thermococcales.</title>
        <authorList>
            <person name="Manners S.H."/>
            <person name="Carere C.R."/>
            <person name="Dhami M.K."/>
            <person name="Dobson R.C.J."/>
            <person name="Stott M.B."/>
        </authorList>
    </citation>
    <scope>NUCLEOTIDE SEQUENCE [LARGE SCALE GENOMIC DNA]</scope>
    <source>
        <strain evidence="1 2">WT1</strain>
    </source>
</reference>